<evidence type="ECO:0000313" key="3">
    <source>
        <dbReference type="Proteomes" id="UP000243459"/>
    </source>
</evidence>
<dbReference type="EMBL" id="CM007384">
    <property type="protein sequence ID" value="ONK71322.1"/>
    <property type="molecule type" value="Genomic_DNA"/>
</dbReference>
<name>A0A5P1EZE5_ASPOF</name>
<dbReference type="AlphaFoldDB" id="A0A5P1EZE5"/>
<reference evidence="3" key="1">
    <citation type="journal article" date="2017" name="Nat. Commun.">
        <title>The asparagus genome sheds light on the origin and evolution of a young Y chromosome.</title>
        <authorList>
            <person name="Harkess A."/>
            <person name="Zhou J."/>
            <person name="Xu C."/>
            <person name="Bowers J.E."/>
            <person name="Van der Hulst R."/>
            <person name="Ayyampalayam S."/>
            <person name="Mercati F."/>
            <person name="Riccardi P."/>
            <person name="McKain M.R."/>
            <person name="Kakrana A."/>
            <person name="Tang H."/>
            <person name="Ray J."/>
            <person name="Groenendijk J."/>
            <person name="Arikit S."/>
            <person name="Mathioni S.M."/>
            <person name="Nakano M."/>
            <person name="Shan H."/>
            <person name="Telgmann-Rauber A."/>
            <person name="Kanno A."/>
            <person name="Yue Z."/>
            <person name="Chen H."/>
            <person name="Li W."/>
            <person name="Chen Y."/>
            <person name="Xu X."/>
            <person name="Zhang Y."/>
            <person name="Luo S."/>
            <person name="Chen H."/>
            <person name="Gao J."/>
            <person name="Mao Z."/>
            <person name="Pires J.C."/>
            <person name="Luo M."/>
            <person name="Kudrna D."/>
            <person name="Wing R.A."/>
            <person name="Meyers B.C."/>
            <person name="Yi K."/>
            <person name="Kong H."/>
            <person name="Lavrijsen P."/>
            <person name="Sunseri F."/>
            <person name="Falavigna A."/>
            <person name="Ye Y."/>
            <person name="Leebens-Mack J.H."/>
            <person name="Chen G."/>
        </authorList>
    </citation>
    <scope>NUCLEOTIDE SEQUENCE [LARGE SCALE GENOMIC DNA]</scope>
    <source>
        <strain evidence="3">cv. DH0086</strain>
    </source>
</reference>
<evidence type="ECO:0000313" key="2">
    <source>
        <dbReference type="EMBL" id="ONK71322.1"/>
    </source>
</evidence>
<accession>A0A5P1EZE5</accession>
<sequence length="80" mass="8377">MEKRKRATPRQLAEGMAEQRRRMPTDIVEPKVDEALPGEGGGAGAVGSKELDCFEDDEGDGGGGDSRREGRSGGGSDRSG</sequence>
<proteinExistence type="predicted"/>
<dbReference type="Proteomes" id="UP000243459">
    <property type="component" value="Chromosome 4"/>
</dbReference>
<evidence type="ECO:0000256" key="1">
    <source>
        <dbReference type="SAM" id="MobiDB-lite"/>
    </source>
</evidence>
<feature type="region of interest" description="Disordered" evidence="1">
    <location>
        <begin position="1"/>
        <end position="80"/>
    </location>
</feature>
<feature type="compositionally biased region" description="Basic and acidic residues" evidence="1">
    <location>
        <begin position="17"/>
        <end position="34"/>
    </location>
</feature>
<keyword evidence="3" id="KW-1185">Reference proteome</keyword>
<protein>
    <submittedName>
        <fullName evidence="2">Uncharacterized protein</fullName>
    </submittedName>
</protein>
<gene>
    <name evidence="2" type="ORF">A4U43_C04F7270</name>
</gene>
<organism evidence="2 3">
    <name type="scientific">Asparagus officinalis</name>
    <name type="common">Garden asparagus</name>
    <dbReference type="NCBI Taxonomy" id="4686"/>
    <lineage>
        <taxon>Eukaryota</taxon>
        <taxon>Viridiplantae</taxon>
        <taxon>Streptophyta</taxon>
        <taxon>Embryophyta</taxon>
        <taxon>Tracheophyta</taxon>
        <taxon>Spermatophyta</taxon>
        <taxon>Magnoliopsida</taxon>
        <taxon>Liliopsida</taxon>
        <taxon>Asparagales</taxon>
        <taxon>Asparagaceae</taxon>
        <taxon>Asparagoideae</taxon>
        <taxon>Asparagus</taxon>
    </lineage>
</organism>
<dbReference type="Gramene" id="ONK71322">
    <property type="protein sequence ID" value="ONK71322"/>
    <property type="gene ID" value="A4U43_C04F7270"/>
</dbReference>